<keyword evidence="3" id="KW-1185">Reference proteome</keyword>
<gene>
    <name evidence="2" type="ORF">BJ508DRAFT_91936</name>
</gene>
<dbReference type="AlphaFoldDB" id="A0A3N4HE07"/>
<proteinExistence type="predicted"/>
<protein>
    <submittedName>
        <fullName evidence="2">Uncharacterized protein</fullName>
    </submittedName>
</protein>
<evidence type="ECO:0000313" key="2">
    <source>
        <dbReference type="EMBL" id="RPA71446.1"/>
    </source>
</evidence>
<feature type="region of interest" description="Disordered" evidence="1">
    <location>
        <begin position="241"/>
        <end position="291"/>
    </location>
</feature>
<dbReference type="OrthoDB" id="5387651at2759"/>
<evidence type="ECO:0000256" key="1">
    <source>
        <dbReference type="SAM" id="MobiDB-lite"/>
    </source>
</evidence>
<sequence length="291" mass="32389">MSAETPVLLDLVQTHLPAWTTQTHDFLLSKTPTRALSTTTTGETETELVGPIPVKPAYETSLTSTHEALIMSGKSHGQPKLALRPDAARTRFSAMTSPVVWYDGAGQKFLFMLWEAINRSRGDLRKEIMGIRRKFQKERYRPLQAILEATDKHLETATRLTENAAFKMLKGEEYSGHLRCIIRRFKNAGTEIEASGLMYPAPPEEEEPRVPFASHEDIGEGILEADDGDESEGELDIVKFLPATRRAGPGATNWRSPYQRPEERTEAKGGEREGGEPNVVKESTSLTPLLS</sequence>
<evidence type="ECO:0000313" key="3">
    <source>
        <dbReference type="Proteomes" id="UP000275078"/>
    </source>
</evidence>
<dbReference type="EMBL" id="ML119928">
    <property type="protein sequence ID" value="RPA71446.1"/>
    <property type="molecule type" value="Genomic_DNA"/>
</dbReference>
<feature type="compositionally biased region" description="Basic and acidic residues" evidence="1">
    <location>
        <begin position="260"/>
        <end position="275"/>
    </location>
</feature>
<feature type="compositionally biased region" description="Polar residues" evidence="1">
    <location>
        <begin position="281"/>
        <end position="291"/>
    </location>
</feature>
<name>A0A3N4HE07_ASCIM</name>
<dbReference type="Proteomes" id="UP000275078">
    <property type="component" value="Unassembled WGS sequence"/>
</dbReference>
<accession>A0A3N4HE07</accession>
<reference evidence="2 3" key="1">
    <citation type="journal article" date="2018" name="Nat. Ecol. Evol.">
        <title>Pezizomycetes genomes reveal the molecular basis of ectomycorrhizal truffle lifestyle.</title>
        <authorList>
            <person name="Murat C."/>
            <person name="Payen T."/>
            <person name="Noel B."/>
            <person name="Kuo A."/>
            <person name="Morin E."/>
            <person name="Chen J."/>
            <person name="Kohler A."/>
            <person name="Krizsan K."/>
            <person name="Balestrini R."/>
            <person name="Da Silva C."/>
            <person name="Montanini B."/>
            <person name="Hainaut M."/>
            <person name="Levati E."/>
            <person name="Barry K.W."/>
            <person name="Belfiori B."/>
            <person name="Cichocki N."/>
            <person name="Clum A."/>
            <person name="Dockter R.B."/>
            <person name="Fauchery L."/>
            <person name="Guy J."/>
            <person name="Iotti M."/>
            <person name="Le Tacon F."/>
            <person name="Lindquist E.A."/>
            <person name="Lipzen A."/>
            <person name="Malagnac F."/>
            <person name="Mello A."/>
            <person name="Molinier V."/>
            <person name="Miyauchi S."/>
            <person name="Poulain J."/>
            <person name="Riccioni C."/>
            <person name="Rubini A."/>
            <person name="Sitrit Y."/>
            <person name="Splivallo R."/>
            <person name="Traeger S."/>
            <person name="Wang M."/>
            <person name="Zifcakova L."/>
            <person name="Wipf D."/>
            <person name="Zambonelli A."/>
            <person name="Paolocci F."/>
            <person name="Nowrousian M."/>
            <person name="Ottonello S."/>
            <person name="Baldrian P."/>
            <person name="Spatafora J.W."/>
            <person name="Henrissat B."/>
            <person name="Nagy L.G."/>
            <person name="Aury J.M."/>
            <person name="Wincker P."/>
            <person name="Grigoriev I.V."/>
            <person name="Bonfante P."/>
            <person name="Martin F.M."/>
        </authorList>
    </citation>
    <scope>NUCLEOTIDE SEQUENCE [LARGE SCALE GENOMIC DNA]</scope>
    <source>
        <strain evidence="2 3">RN42</strain>
    </source>
</reference>
<organism evidence="2 3">
    <name type="scientific">Ascobolus immersus RN42</name>
    <dbReference type="NCBI Taxonomy" id="1160509"/>
    <lineage>
        <taxon>Eukaryota</taxon>
        <taxon>Fungi</taxon>
        <taxon>Dikarya</taxon>
        <taxon>Ascomycota</taxon>
        <taxon>Pezizomycotina</taxon>
        <taxon>Pezizomycetes</taxon>
        <taxon>Pezizales</taxon>
        <taxon>Ascobolaceae</taxon>
        <taxon>Ascobolus</taxon>
    </lineage>
</organism>